<evidence type="ECO:0000313" key="1">
    <source>
        <dbReference type="EMBL" id="MFF3343655.1"/>
    </source>
</evidence>
<name>A0ABW6RQ50_9ACTN</name>
<accession>A0ABW6RQ50</accession>
<sequence length="290" mass="32909">MTEWEDFAWVVWRINVDDPEQRVATSFESAGQTPDLAERSRQPMTELAASLGCVYEECCDDDTSEDDVPYYAWWVRVPAAEHARRGENGLPVVVDRLRHYLAEQLPDQLEWEIVPDRERTVDHAASSAMRDAYDDLIAPFERALMPLRRDGADALDPRAKVWKWEENLLVGTFDLWLCDDPDHPHTWLVVTVGLWTQPQLFNENPAASLGHFGFTPHHPLLFLPRPPGPVTFTARVTSGSFPRKRTSRTKAADTIGSAHQWSANDPVVLAERAARDLKLLWPHLTGPGRS</sequence>
<gene>
    <name evidence="1" type="ORF">ACFYWW_34070</name>
</gene>
<reference evidence="1 2" key="1">
    <citation type="submission" date="2024-10" db="EMBL/GenBank/DDBJ databases">
        <title>The Natural Products Discovery Center: Release of the First 8490 Sequenced Strains for Exploring Actinobacteria Biosynthetic Diversity.</title>
        <authorList>
            <person name="Kalkreuter E."/>
            <person name="Kautsar S.A."/>
            <person name="Yang D."/>
            <person name="Bader C.D."/>
            <person name="Teijaro C.N."/>
            <person name="Fluegel L."/>
            <person name="Davis C.M."/>
            <person name="Simpson J.R."/>
            <person name="Lauterbach L."/>
            <person name="Steele A.D."/>
            <person name="Gui C."/>
            <person name="Meng S."/>
            <person name="Li G."/>
            <person name="Viehrig K."/>
            <person name="Ye F."/>
            <person name="Su P."/>
            <person name="Kiefer A.F."/>
            <person name="Nichols A."/>
            <person name="Cepeda A.J."/>
            <person name="Yan W."/>
            <person name="Fan B."/>
            <person name="Jiang Y."/>
            <person name="Adhikari A."/>
            <person name="Zheng C.-J."/>
            <person name="Schuster L."/>
            <person name="Cowan T.M."/>
            <person name="Smanski M.J."/>
            <person name="Chevrette M.G."/>
            <person name="De Carvalho L.P.S."/>
            <person name="Shen B."/>
        </authorList>
    </citation>
    <scope>NUCLEOTIDE SEQUENCE [LARGE SCALE GENOMIC DNA]</scope>
    <source>
        <strain evidence="1 2">NPDC003029</strain>
    </source>
</reference>
<keyword evidence="2" id="KW-1185">Reference proteome</keyword>
<evidence type="ECO:0000313" key="2">
    <source>
        <dbReference type="Proteomes" id="UP001601976"/>
    </source>
</evidence>
<proteinExistence type="predicted"/>
<protein>
    <submittedName>
        <fullName evidence="1">Uncharacterized protein</fullName>
    </submittedName>
</protein>
<dbReference type="RefSeq" id="WP_387899563.1">
    <property type="nucleotide sequence ID" value="NZ_JBIAPK010000017.1"/>
</dbReference>
<dbReference type="EMBL" id="JBIAPK010000017">
    <property type="protein sequence ID" value="MFF3343655.1"/>
    <property type="molecule type" value="Genomic_DNA"/>
</dbReference>
<dbReference type="Proteomes" id="UP001601976">
    <property type="component" value="Unassembled WGS sequence"/>
</dbReference>
<comment type="caution">
    <text evidence="1">The sequence shown here is derived from an EMBL/GenBank/DDBJ whole genome shotgun (WGS) entry which is preliminary data.</text>
</comment>
<organism evidence="1 2">
    <name type="scientific">Streptomyces flavidovirens</name>
    <dbReference type="NCBI Taxonomy" id="67298"/>
    <lineage>
        <taxon>Bacteria</taxon>
        <taxon>Bacillati</taxon>
        <taxon>Actinomycetota</taxon>
        <taxon>Actinomycetes</taxon>
        <taxon>Kitasatosporales</taxon>
        <taxon>Streptomycetaceae</taxon>
        <taxon>Streptomyces</taxon>
    </lineage>
</organism>